<keyword evidence="4 15" id="KW-0812">Transmembrane</keyword>
<name>A0A0C9RST4_9CONI</name>
<evidence type="ECO:0000256" key="7">
    <source>
        <dbReference type="ARBA" id="ARBA00023065"/>
    </source>
</evidence>
<keyword evidence="8 13" id="KW-0472">Membrane</keyword>
<evidence type="ECO:0000256" key="12">
    <source>
        <dbReference type="ARBA" id="ARBA00023303"/>
    </source>
</evidence>
<dbReference type="InterPro" id="IPR019594">
    <property type="entry name" value="Glu/Gly-bd"/>
</dbReference>
<dbReference type="EMBL" id="GCHU01014482">
    <property type="protein sequence ID" value="JAG86689.1"/>
    <property type="molecule type" value="Transcribed_RNA"/>
</dbReference>
<feature type="domain" description="Ionotropic glutamate receptor C-terminal" evidence="16">
    <location>
        <begin position="461"/>
        <end position="812"/>
    </location>
</feature>
<evidence type="ECO:0000256" key="6">
    <source>
        <dbReference type="ARBA" id="ARBA00022989"/>
    </source>
</evidence>
<feature type="region of interest" description="Disordered" evidence="14">
    <location>
        <begin position="896"/>
        <end position="934"/>
    </location>
</feature>
<accession>A0A0C9RST4</accession>
<dbReference type="Gene3D" id="3.40.50.2300">
    <property type="match status" value="2"/>
</dbReference>
<sequence length="934" mass="104942">MDGTNKFYFICEIVLKLAFYAVLLQAAAASEEEQLQQKSWHKLNIGVITALDTAIGKVAKTAIELAVEDVNREPNLLNATLLNVDIRDSTQDAVQGASAALELLRKECVAIVGPQTSVVAEFVAYLSSAAHVPIVSFSATNPSLSLYRYPYFIRTSQNDEVQMKAIAGLVQYYRWRDVVVVYADDDYGMGAIPALNDALRAVQAKIVQKTAVSPQANVSVMRRVLRDQLMKRESRVFIVHMHPEGGVAFFAEAKKMGMVGNEYAWILSEGIGSLLDSFNTTSLMSMQGVLAVRNKIPKPNQPRLMAFTARWKKRFKVENPTVENPAMNFHGLIAYDTVWVIARAIDHLLRAGLFDSNFSVASAKDNGRKWLDLKVFQGGDELKKQILDTNFSGLSGPVGFNTEKGEPLSFSYEIVNVVGSGGYQVVGSWMEPDRLVITSRHIVWPGGGRKVPRGWIAKKLKIAVPWEPGFREFISVKPLQGTNNQSYEITGFCIDVFKAVLNKLDYELLYELVPYGTGNITAGYYDDLVYQVYLKKFDAVVGDVAVFANRSKYVDFTQPFTETGLVMTVRIQDDRSNDPWAFLRPFTPAMWITTLAFFFFTGAVVWLLEHRSNKHFRGEPRKQVLTFLWFSFSTLFYTQRERVVSGLGRTVLIIWLFVVLVLASSYTASLSSMLTVRQIVPEVQSVESLISNKLPIGYRQGTFIGRYLKQELGVDKSLLRPYSRVEDYAIALNMGAKHGGVAAIFDEETVAQNVFLSRSCNAYTKVGPTYRTGGLAFVFPKGSPLVSDISKAILNLSESKEMQNLRERWFNNSKIKCNAYTMESVRVKSSRLSLKNFWGVFLVTGCVSSLTLIYYVCRLFYRFLHKLPPNDYSHSNSGSRSTQNSSISRRLQKFVSYADEKEIPPPKRKRSENTVSNWSYEGPPSPYSPWTGHV</sequence>
<evidence type="ECO:0000256" key="8">
    <source>
        <dbReference type="ARBA" id="ARBA00023136"/>
    </source>
</evidence>
<comment type="subcellular location">
    <subcellularLocation>
        <location evidence="1">Membrane</location>
        <topology evidence="1">Multi-pass membrane protein</topology>
    </subcellularLocation>
</comment>
<evidence type="ECO:0000256" key="2">
    <source>
        <dbReference type="ARBA" id="ARBA00008685"/>
    </source>
</evidence>
<evidence type="ECO:0000256" key="5">
    <source>
        <dbReference type="ARBA" id="ARBA00022729"/>
    </source>
</evidence>
<reference evidence="17" key="1">
    <citation type="submission" date="2015-02" db="EMBL/GenBank/DDBJ databases">
        <title>A transcriptome of Wollemia nobilis - a relic of Gondwana.</title>
        <authorList>
            <person name="Chia J.Y."/>
            <person name="Leong Y.S."/>
            <person name="Abdul Karim S."/>
            <person name="Wan Azmi N."/>
            <person name="Hercus R."/>
            <person name="Croft L."/>
        </authorList>
    </citation>
    <scope>NUCLEOTIDE SEQUENCE</scope>
    <source>
        <strain evidence="17">MaeBrown</strain>
        <tissue evidence="17">Leaf</tissue>
    </source>
</reference>
<dbReference type="Pfam" id="PF01094">
    <property type="entry name" value="ANF_receptor"/>
    <property type="match status" value="1"/>
</dbReference>
<dbReference type="InterPro" id="IPR001828">
    <property type="entry name" value="ANF_lig-bd_rcpt"/>
</dbReference>
<dbReference type="FunFam" id="1.10.287.70:FF:000037">
    <property type="entry name" value="Glutamate receptor"/>
    <property type="match status" value="1"/>
</dbReference>
<evidence type="ECO:0000256" key="3">
    <source>
        <dbReference type="ARBA" id="ARBA00022448"/>
    </source>
</evidence>
<dbReference type="Gene3D" id="3.40.190.10">
    <property type="entry name" value="Periplasmic binding protein-like II"/>
    <property type="match status" value="2"/>
</dbReference>
<keyword evidence="9 13" id="KW-0675">Receptor</keyword>
<comment type="similarity">
    <text evidence="2 13">Belongs to the glutamate-gated ion channel (TC 1.A.10.1) family.</text>
</comment>
<dbReference type="GO" id="GO:0015276">
    <property type="term" value="F:ligand-gated monoatomic ion channel activity"/>
    <property type="evidence" value="ECO:0007669"/>
    <property type="project" value="InterPro"/>
</dbReference>
<evidence type="ECO:0000256" key="9">
    <source>
        <dbReference type="ARBA" id="ARBA00023170"/>
    </source>
</evidence>
<dbReference type="InterPro" id="IPR028082">
    <property type="entry name" value="Peripla_BP_I"/>
</dbReference>
<dbReference type="InterPro" id="IPR044440">
    <property type="entry name" value="GABAb_receptor_plant_PBP1"/>
</dbReference>
<organism evidence="17">
    <name type="scientific">Wollemia nobilis</name>
    <dbReference type="NCBI Taxonomy" id="56998"/>
    <lineage>
        <taxon>Eukaryota</taxon>
        <taxon>Viridiplantae</taxon>
        <taxon>Streptophyta</taxon>
        <taxon>Embryophyta</taxon>
        <taxon>Tracheophyta</taxon>
        <taxon>Spermatophyta</taxon>
        <taxon>Pinopsida</taxon>
        <taxon>Pinidae</taxon>
        <taxon>Conifers II</taxon>
        <taxon>Araucariales</taxon>
        <taxon>Araucariaceae</taxon>
        <taxon>Wollemia</taxon>
    </lineage>
</organism>
<evidence type="ECO:0000256" key="11">
    <source>
        <dbReference type="ARBA" id="ARBA00023286"/>
    </source>
</evidence>
<dbReference type="CDD" id="cd19990">
    <property type="entry name" value="PBP1_GABAb_receptor_plant"/>
    <property type="match status" value="1"/>
</dbReference>
<dbReference type="PRINTS" id="PR01176">
    <property type="entry name" value="GABABRECEPTR"/>
</dbReference>
<evidence type="ECO:0000256" key="1">
    <source>
        <dbReference type="ARBA" id="ARBA00004141"/>
    </source>
</evidence>
<dbReference type="AlphaFoldDB" id="A0A0C9RST4"/>
<proteinExistence type="inferred from homology"/>
<dbReference type="CDD" id="cd13686">
    <property type="entry name" value="GluR_Plant"/>
    <property type="match status" value="1"/>
</dbReference>
<dbReference type="InterPro" id="IPR017103">
    <property type="entry name" value="Iontropic_Glu_rcpt_pln"/>
</dbReference>
<evidence type="ECO:0000256" key="4">
    <source>
        <dbReference type="ARBA" id="ARBA00022692"/>
    </source>
</evidence>
<keyword evidence="12 13" id="KW-0407">Ion channel</keyword>
<dbReference type="InterPro" id="IPR015683">
    <property type="entry name" value="Ionotropic_Glu_rcpt"/>
</dbReference>
<dbReference type="GO" id="GO:0016020">
    <property type="term" value="C:membrane"/>
    <property type="evidence" value="ECO:0007669"/>
    <property type="project" value="UniProtKB-SubCell"/>
</dbReference>
<dbReference type="SUPFAM" id="SSF53822">
    <property type="entry name" value="Periplasmic binding protein-like I"/>
    <property type="match status" value="1"/>
</dbReference>
<protein>
    <recommendedName>
        <fullName evidence="13">Glutamate receptor</fullName>
    </recommendedName>
</protein>
<dbReference type="PIRSF" id="PIRSF037090">
    <property type="entry name" value="Iontro_Glu-like_rcpt_pln"/>
    <property type="match status" value="1"/>
</dbReference>
<dbReference type="SUPFAM" id="SSF53850">
    <property type="entry name" value="Periplasmic binding protein-like II"/>
    <property type="match status" value="1"/>
</dbReference>
<dbReference type="Pfam" id="PF00060">
    <property type="entry name" value="Lig_chan"/>
    <property type="match status" value="1"/>
</dbReference>
<keyword evidence="3 13" id="KW-0813">Transport</keyword>
<feature type="transmembrane region" description="Helical" evidence="15">
    <location>
        <begin position="650"/>
        <end position="668"/>
    </location>
</feature>
<evidence type="ECO:0000256" key="10">
    <source>
        <dbReference type="ARBA" id="ARBA00023180"/>
    </source>
</evidence>
<dbReference type="PANTHER" id="PTHR18966">
    <property type="entry name" value="IONOTROPIC GLUTAMATE RECEPTOR"/>
    <property type="match status" value="1"/>
</dbReference>
<dbReference type="FunFam" id="3.40.190.10:FF:000054">
    <property type="entry name" value="Glutamate receptor"/>
    <property type="match status" value="1"/>
</dbReference>
<evidence type="ECO:0000259" key="16">
    <source>
        <dbReference type="SMART" id="SM00079"/>
    </source>
</evidence>
<keyword evidence="11 13" id="KW-1071">Ligand-gated ion channel</keyword>
<evidence type="ECO:0000256" key="13">
    <source>
        <dbReference type="PIRNR" id="PIRNR037090"/>
    </source>
</evidence>
<comment type="function">
    <text evidence="13">Glutamate-gated receptor that probably acts as non-selective cation channel.</text>
</comment>
<dbReference type="FunFam" id="3.40.50.2300:FF:000081">
    <property type="entry name" value="Glutamate receptor"/>
    <property type="match status" value="1"/>
</dbReference>
<evidence type="ECO:0000256" key="14">
    <source>
        <dbReference type="SAM" id="MobiDB-lite"/>
    </source>
</evidence>
<keyword evidence="5" id="KW-0732">Signal</keyword>
<keyword evidence="6 15" id="KW-1133">Transmembrane helix</keyword>
<keyword evidence="10" id="KW-0325">Glycoprotein</keyword>
<evidence type="ECO:0000256" key="15">
    <source>
        <dbReference type="SAM" id="Phobius"/>
    </source>
</evidence>
<feature type="transmembrane region" description="Helical" evidence="15">
    <location>
        <begin position="7"/>
        <end position="28"/>
    </location>
</feature>
<dbReference type="InterPro" id="IPR001320">
    <property type="entry name" value="Iontro_rcpt_C"/>
</dbReference>
<evidence type="ECO:0000313" key="17">
    <source>
        <dbReference type="EMBL" id="JAG86689.1"/>
    </source>
</evidence>
<feature type="transmembrane region" description="Helical" evidence="15">
    <location>
        <begin position="589"/>
        <end position="608"/>
    </location>
</feature>
<keyword evidence="7 13" id="KW-0406">Ion transport</keyword>
<dbReference type="Gene3D" id="1.10.287.70">
    <property type="match status" value="1"/>
</dbReference>
<feature type="transmembrane region" description="Helical" evidence="15">
    <location>
        <begin position="836"/>
        <end position="856"/>
    </location>
</feature>
<dbReference type="Pfam" id="PF10613">
    <property type="entry name" value="Lig_chan-Glu_bd"/>
    <property type="match status" value="1"/>
</dbReference>
<dbReference type="SMART" id="SM00079">
    <property type="entry name" value="PBPe"/>
    <property type="match status" value="1"/>
</dbReference>